<proteinExistence type="predicted"/>
<comment type="caution">
    <text evidence="2">The sequence shown here is derived from an EMBL/GenBank/DDBJ whole genome shotgun (WGS) entry which is preliminary data.</text>
</comment>
<dbReference type="EMBL" id="JAHBMH010000024">
    <property type="protein sequence ID" value="KAK1938702.1"/>
    <property type="molecule type" value="Genomic_DNA"/>
</dbReference>
<evidence type="ECO:0000259" key="1">
    <source>
        <dbReference type="PROSITE" id="PS51746"/>
    </source>
</evidence>
<reference evidence="2" key="2">
    <citation type="submission" date="2021-05" db="EMBL/GenBank/DDBJ databases">
        <authorList>
            <person name="Pain A."/>
        </authorList>
    </citation>
    <scope>NUCLEOTIDE SEQUENCE</scope>
    <source>
        <strain evidence="2">1802A</strain>
    </source>
</reference>
<feature type="domain" description="PPM-type phosphatase" evidence="1">
    <location>
        <begin position="33"/>
        <end position="312"/>
    </location>
</feature>
<gene>
    <name evidence="2" type="ORF">X943_003568</name>
</gene>
<dbReference type="SMART" id="SM00332">
    <property type="entry name" value="PP2Cc"/>
    <property type="match status" value="1"/>
</dbReference>
<keyword evidence="3" id="KW-1185">Reference proteome</keyword>
<dbReference type="InterPro" id="IPR036457">
    <property type="entry name" value="PPM-type-like_dom_sf"/>
</dbReference>
<dbReference type="AlphaFoldDB" id="A0AAD9GHW7"/>
<dbReference type="CDD" id="cd00143">
    <property type="entry name" value="PP2Cc"/>
    <property type="match status" value="1"/>
</dbReference>
<dbReference type="Pfam" id="PF00481">
    <property type="entry name" value="PP2C"/>
    <property type="match status" value="1"/>
</dbReference>
<evidence type="ECO:0000313" key="3">
    <source>
        <dbReference type="Proteomes" id="UP001195914"/>
    </source>
</evidence>
<evidence type="ECO:0000313" key="2">
    <source>
        <dbReference type="EMBL" id="KAK1938702.1"/>
    </source>
</evidence>
<dbReference type="SUPFAM" id="SSF81606">
    <property type="entry name" value="PP2C-like"/>
    <property type="match status" value="1"/>
</dbReference>
<dbReference type="Gene3D" id="3.60.40.10">
    <property type="entry name" value="PPM-type phosphatase domain"/>
    <property type="match status" value="1"/>
</dbReference>
<sequence length="314" mass="34859">MDTFHNAEEGVEGPYSGMVLTAPISLARFGPIVVSAHTDIGGRTAQEDRLVMAPNLVSNGNHVAFFGIFDGTAGDFASDIIQKIIVRHLVTTDVWRSLMLHLDNNVDDGTTIPGLAMLSLSQMYANADAELLDLCHKFQNNYSSCTSGDSRVSMCYEEEGTLFAKFITTDHKPDVPHEESRILAAGGSVQYIPTHENKPFLRGGDFLARKAKGDMPMQIQYSRAFGGKDLKLYGLHNDPDITVFRREESHKGFILASDGLWDTIECQQAFCNAFYALNRGDNPSRYLVHTTLAEDKRLAKRSDNITIIVIFFEE</sequence>
<name>A0AAD9GHW7_BABDI</name>
<dbReference type="InterPro" id="IPR001932">
    <property type="entry name" value="PPM-type_phosphatase-like_dom"/>
</dbReference>
<dbReference type="Proteomes" id="UP001195914">
    <property type="component" value="Unassembled WGS sequence"/>
</dbReference>
<reference evidence="2" key="1">
    <citation type="journal article" date="2014" name="Nucleic Acids Res.">
        <title>The evolutionary dynamics of variant antigen genes in Babesia reveal a history of genomic innovation underlying host-parasite interaction.</title>
        <authorList>
            <person name="Jackson A.P."/>
            <person name="Otto T.D."/>
            <person name="Darby A."/>
            <person name="Ramaprasad A."/>
            <person name="Xia D."/>
            <person name="Echaide I.E."/>
            <person name="Farber M."/>
            <person name="Gahlot S."/>
            <person name="Gamble J."/>
            <person name="Gupta D."/>
            <person name="Gupta Y."/>
            <person name="Jackson L."/>
            <person name="Malandrin L."/>
            <person name="Malas T.B."/>
            <person name="Moussa E."/>
            <person name="Nair M."/>
            <person name="Reid A.J."/>
            <person name="Sanders M."/>
            <person name="Sharma J."/>
            <person name="Tracey A."/>
            <person name="Quail M.A."/>
            <person name="Weir W."/>
            <person name="Wastling J.M."/>
            <person name="Hall N."/>
            <person name="Willadsen P."/>
            <person name="Lingelbach K."/>
            <person name="Shiels B."/>
            <person name="Tait A."/>
            <person name="Berriman M."/>
            <person name="Allred D.R."/>
            <person name="Pain A."/>
        </authorList>
    </citation>
    <scope>NUCLEOTIDE SEQUENCE</scope>
    <source>
        <strain evidence="2">1802A</strain>
    </source>
</reference>
<dbReference type="GO" id="GO:0004722">
    <property type="term" value="F:protein serine/threonine phosphatase activity"/>
    <property type="evidence" value="ECO:0007669"/>
    <property type="project" value="InterPro"/>
</dbReference>
<dbReference type="PANTHER" id="PTHR47992">
    <property type="entry name" value="PROTEIN PHOSPHATASE"/>
    <property type="match status" value="1"/>
</dbReference>
<protein>
    <submittedName>
        <fullName evidence="2">Serine threonine phosphatase 2C containing protein</fullName>
    </submittedName>
</protein>
<dbReference type="InterPro" id="IPR015655">
    <property type="entry name" value="PP2C"/>
</dbReference>
<organism evidence="2 3">
    <name type="scientific">Babesia divergens</name>
    <dbReference type="NCBI Taxonomy" id="32595"/>
    <lineage>
        <taxon>Eukaryota</taxon>
        <taxon>Sar</taxon>
        <taxon>Alveolata</taxon>
        <taxon>Apicomplexa</taxon>
        <taxon>Aconoidasida</taxon>
        <taxon>Piroplasmida</taxon>
        <taxon>Babesiidae</taxon>
        <taxon>Babesia</taxon>
    </lineage>
</organism>
<accession>A0AAD9GHW7</accession>
<dbReference type="PROSITE" id="PS51746">
    <property type="entry name" value="PPM_2"/>
    <property type="match status" value="1"/>
</dbReference>